<evidence type="ECO:0000313" key="1">
    <source>
        <dbReference type="EMBL" id="MBW74185.1"/>
    </source>
</evidence>
<proteinExistence type="predicted"/>
<dbReference type="EMBL" id="GGFL01010007">
    <property type="protein sequence ID" value="MBW74185.1"/>
    <property type="molecule type" value="Transcribed_RNA"/>
</dbReference>
<protein>
    <submittedName>
        <fullName evidence="1">Putative secreted protein</fullName>
    </submittedName>
</protein>
<name>A0A2M4D9E4_ANODA</name>
<organism evidence="1">
    <name type="scientific">Anopheles darlingi</name>
    <name type="common">Mosquito</name>
    <dbReference type="NCBI Taxonomy" id="43151"/>
    <lineage>
        <taxon>Eukaryota</taxon>
        <taxon>Metazoa</taxon>
        <taxon>Ecdysozoa</taxon>
        <taxon>Arthropoda</taxon>
        <taxon>Hexapoda</taxon>
        <taxon>Insecta</taxon>
        <taxon>Pterygota</taxon>
        <taxon>Neoptera</taxon>
        <taxon>Endopterygota</taxon>
        <taxon>Diptera</taxon>
        <taxon>Nematocera</taxon>
        <taxon>Culicoidea</taxon>
        <taxon>Culicidae</taxon>
        <taxon>Anophelinae</taxon>
        <taxon>Anopheles</taxon>
    </lineage>
</organism>
<dbReference type="AlphaFoldDB" id="A0A2M4D9E4"/>
<accession>A0A2M4D9E4</accession>
<sequence>MTIFGPCFRASTAVVALTSSIVSALHSRPAISFGTPPAPFTYRLATEHLCSKGRKERFASFTSTILRTGN</sequence>
<reference evidence="1" key="1">
    <citation type="submission" date="2018-01" db="EMBL/GenBank/DDBJ databases">
        <title>An insight into the sialome of Amazonian anophelines.</title>
        <authorList>
            <person name="Ribeiro J.M."/>
            <person name="Scarpassa V."/>
            <person name="Calvo E."/>
        </authorList>
    </citation>
    <scope>NUCLEOTIDE SEQUENCE</scope>
</reference>